<name>A0A9W7L4C6_9STRA</name>
<dbReference type="Pfam" id="PF04324">
    <property type="entry name" value="Fer2_BFD"/>
    <property type="match status" value="1"/>
</dbReference>
<feature type="compositionally biased region" description="Low complexity" evidence="1">
    <location>
        <begin position="55"/>
        <end position="64"/>
    </location>
</feature>
<dbReference type="AlphaFoldDB" id="A0A9W7L4C6"/>
<gene>
    <name evidence="4" type="ORF">TrCOL_g9026</name>
</gene>
<feature type="domain" description="FAD dependent oxidoreductase" evidence="2">
    <location>
        <begin position="73"/>
        <end position="266"/>
    </location>
</feature>
<evidence type="ECO:0000313" key="5">
    <source>
        <dbReference type="Proteomes" id="UP001165065"/>
    </source>
</evidence>
<dbReference type="Pfam" id="PF01266">
    <property type="entry name" value="DAO"/>
    <property type="match status" value="2"/>
</dbReference>
<dbReference type="EMBL" id="BRYA01000007">
    <property type="protein sequence ID" value="GMI31320.1"/>
    <property type="molecule type" value="Genomic_DNA"/>
</dbReference>
<dbReference type="OrthoDB" id="498204at2759"/>
<dbReference type="Gene3D" id="3.50.50.60">
    <property type="entry name" value="FAD/NAD(P)-binding domain"/>
    <property type="match status" value="1"/>
</dbReference>
<dbReference type="SUPFAM" id="SSF51905">
    <property type="entry name" value="FAD/NAD(P)-binding domain"/>
    <property type="match status" value="1"/>
</dbReference>
<keyword evidence="5" id="KW-1185">Reference proteome</keyword>
<dbReference type="Gene3D" id="1.10.10.1100">
    <property type="entry name" value="BFD-like [2Fe-2S]-binding domain"/>
    <property type="match status" value="1"/>
</dbReference>
<evidence type="ECO:0008006" key="6">
    <source>
        <dbReference type="Google" id="ProtNLM"/>
    </source>
</evidence>
<reference evidence="5" key="1">
    <citation type="journal article" date="2023" name="Commun. Biol.">
        <title>Genome analysis of Parmales, the sister group of diatoms, reveals the evolutionary specialization of diatoms from phago-mixotrophs to photoautotrophs.</title>
        <authorList>
            <person name="Ban H."/>
            <person name="Sato S."/>
            <person name="Yoshikawa S."/>
            <person name="Yamada K."/>
            <person name="Nakamura Y."/>
            <person name="Ichinomiya M."/>
            <person name="Sato N."/>
            <person name="Blanc-Mathieu R."/>
            <person name="Endo H."/>
            <person name="Kuwata A."/>
            <person name="Ogata H."/>
        </authorList>
    </citation>
    <scope>NUCLEOTIDE SEQUENCE [LARGE SCALE GENOMIC DNA]</scope>
</reference>
<dbReference type="InterPro" id="IPR041854">
    <property type="entry name" value="BFD-like_2Fe2S-bd_dom_sf"/>
</dbReference>
<dbReference type="CDD" id="cd19946">
    <property type="entry name" value="GlpA-like_Fer2_BFD-like"/>
    <property type="match status" value="1"/>
</dbReference>
<proteinExistence type="predicted"/>
<dbReference type="InterPro" id="IPR036188">
    <property type="entry name" value="FAD/NAD-bd_sf"/>
</dbReference>
<dbReference type="PANTHER" id="PTHR42720:SF1">
    <property type="entry name" value="GLYCEROL 3-PHOSPHATE OXIDASE"/>
    <property type="match status" value="1"/>
</dbReference>
<feature type="domain" description="FAD dependent oxidoreductase" evidence="2">
    <location>
        <begin position="373"/>
        <end position="544"/>
    </location>
</feature>
<organism evidence="4 5">
    <name type="scientific">Triparma columacea</name>
    <dbReference type="NCBI Taxonomy" id="722753"/>
    <lineage>
        <taxon>Eukaryota</taxon>
        <taxon>Sar</taxon>
        <taxon>Stramenopiles</taxon>
        <taxon>Ochrophyta</taxon>
        <taxon>Bolidophyceae</taxon>
        <taxon>Parmales</taxon>
        <taxon>Triparmaceae</taxon>
        <taxon>Triparma</taxon>
    </lineage>
</organism>
<comment type="caution">
    <text evidence="4">The sequence shown here is derived from an EMBL/GenBank/DDBJ whole genome shotgun (WGS) entry which is preliminary data.</text>
</comment>
<evidence type="ECO:0000259" key="2">
    <source>
        <dbReference type="Pfam" id="PF01266"/>
    </source>
</evidence>
<dbReference type="PANTHER" id="PTHR42720">
    <property type="entry name" value="GLYCEROL-3-PHOSPHATE DEHYDROGENASE"/>
    <property type="match status" value="1"/>
</dbReference>
<feature type="region of interest" description="Disordered" evidence="1">
    <location>
        <begin position="31"/>
        <end position="65"/>
    </location>
</feature>
<feature type="domain" description="BFD-like [2Fe-2S]-binding" evidence="3">
    <location>
        <begin position="601"/>
        <end position="658"/>
    </location>
</feature>
<dbReference type="InterPro" id="IPR006076">
    <property type="entry name" value="FAD-dep_OxRdtase"/>
</dbReference>
<dbReference type="InterPro" id="IPR052745">
    <property type="entry name" value="G3P_Oxidase/Oxidoreductase"/>
</dbReference>
<accession>A0A9W7L4C6</accession>
<sequence length="700" mass="76014">MVEARKPGSLPQHGVKGVYYAGHWTPLKSNDIEDFTTPQSPSSERCDGDCESCPNNQRSRSRNNAAKEDGSYDVVIIGAGCIGNAIARELSKYTLSVLLLESADDVSSGATKGNSGIVHAGYDDKPGSLHAKYCWPGNQMFEQLDRELRFGYQKNGSLVLASNDKEVEVLKDLLERGKKNGVKNLRIIDKKELFELEPAVNPKNIAALRSPDAGNVIPYEFAIALAENAVDNGVELRIRREVSGVKKGDDGLFTVTARHWEPKEYLDSKGSSTTRLVLGLTILNVIVAAASPHLPFLVDPSNPGQPSPIYSAVLALVISAVWVFLSKSSSFNPSDSFQKLVEMAKDPVGSGGSGISVKEMLTGGSGSWEANKGETVGVENIKAKFVVNAAGGYSDKIANMIGDHSFKIKPRLGDYILLNRNQGHLTSHTLFPCPDPVLGKGVLVQTTLWGNLILGPTARDVHKPEARDMSVESVQRYILNKCSKLVPTFDPKETIHAFCGARAKSDRGDWIIEHSEVDKNFVHVAGIDSPGLAGSPAIALEVVNLLKESGAKFVKDPNFRPNRAPIITPKDGMRGLKMKPIDQAVSGGGKGEDEKVMATNVVCKCEKVTELEIVTAMRRSLPIDSTQAIRKRTRAGMGHCQGDPKGYNCECRVKAIIARENKQAVKGVGGRPWPATTTLTERWIGKDEREQLQNRKENGE</sequence>
<evidence type="ECO:0000313" key="4">
    <source>
        <dbReference type="EMBL" id="GMI31320.1"/>
    </source>
</evidence>
<dbReference type="Proteomes" id="UP001165065">
    <property type="component" value="Unassembled WGS sequence"/>
</dbReference>
<protein>
    <recommendedName>
        <fullName evidence="6">FAD dependent oxidoreductase</fullName>
    </recommendedName>
</protein>
<dbReference type="Gene3D" id="3.30.9.10">
    <property type="entry name" value="D-Amino Acid Oxidase, subunit A, domain 2"/>
    <property type="match status" value="2"/>
</dbReference>
<dbReference type="InterPro" id="IPR007419">
    <property type="entry name" value="BFD-like_2Fe2S-bd_dom"/>
</dbReference>
<evidence type="ECO:0000256" key="1">
    <source>
        <dbReference type="SAM" id="MobiDB-lite"/>
    </source>
</evidence>
<evidence type="ECO:0000259" key="3">
    <source>
        <dbReference type="Pfam" id="PF04324"/>
    </source>
</evidence>